<dbReference type="EMBL" id="AP009152">
    <property type="protein sequence ID" value="BAG30564.1"/>
    <property type="molecule type" value="Genomic_DNA"/>
</dbReference>
<organism evidence="9 10">
    <name type="scientific">Kocuria rhizophila (strain ATCC 9341 / DSM 348 / NBRC 103217 / DC2201)</name>
    <dbReference type="NCBI Taxonomy" id="378753"/>
    <lineage>
        <taxon>Bacteria</taxon>
        <taxon>Bacillati</taxon>
        <taxon>Actinomycetota</taxon>
        <taxon>Actinomycetes</taxon>
        <taxon>Micrococcales</taxon>
        <taxon>Micrococcaceae</taxon>
        <taxon>Kocuria</taxon>
    </lineage>
</organism>
<feature type="transmembrane region" description="Helical" evidence="7">
    <location>
        <begin position="25"/>
        <end position="53"/>
    </location>
</feature>
<evidence type="ECO:0000256" key="7">
    <source>
        <dbReference type="SAM" id="Phobius"/>
    </source>
</evidence>
<dbReference type="Gene3D" id="1.20.1720.10">
    <property type="entry name" value="Multidrug resistance protein D"/>
    <property type="match status" value="1"/>
</dbReference>
<feature type="transmembrane region" description="Helical" evidence="7">
    <location>
        <begin position="94"/>
        <end position="119"/>
    </location>
</feature>
<feature type="transmembrane region" description="Helical" evidence="7">
    <location>
        <begin position="393"/>
        <end position="420"/>
    </location>
</feature>
<keyword evidence="5 7" id="KW-1133">Transmembrane helix</keyword>
<dbReference type="PANTHER" id="PTHR42718">
    <property type="entry name" value="MAJOR FACILITATOR SUPERFAMILY MULTIDRUG TRANSPORTER MFSC"/>
    <property type="match status" value="1"/>
</dbReference>
<keyword evidence="2" id="KW-0813">Transport</keyword>
<dbReference type="GO" id="GO:0005886">
    <property type="term" value="C:plasma membrane"/>
    <property type="evidence" value="ECO:0007669"/>
    <property type="project" value="UniProtKB-SubCell"/>
</dbReference>
<dbReference type="GO" id="GO:0022857">
    <property type="term" value="F:transmembrane transporter activity"/>
    <property type="evidence" value="ECO:0007669"/>
    <property type="project" value="InterPro"/>
</dbReference>
<dbReference type="OrthoDB" id="7375466at2"/>
<feature type="transmembrane region" description="Helical" evidence="7">
    <location>
        <begin position="125"/>
        <end position="143"/>
    </location>
</feature>
<comment type="subcellular location">
    <subcellularLocation>
        <location evidence="1">Cell membrane</location>
        <topology evidence="1">Multi-pass membrane protein</topology>
    </subcellularLocation>
</comment>
<dbReference type="InterPro" id="IPR005829">
    <property type="entry name" value="Sugar_transporter_CS"/>
</dbReference>
<evidence type="ECO:0000256" key="3">
    <source>
        <dbReference type="ARBA" id="ARBA00022475"/>
    </source>
</evidence>
<keyword evidence="6 7" id="KW-0472">Membrane</keyword>
<feature type="transmembrane region" description="Helical" evidence="7">
    <location>
        <begin position="308"/>
        <end position="328"/>
    </location>
</feature>
<feature type="transmembrane region" description="Helical" evidence="7">
    <location>
        <begin position="524"/>
        <end position="541"/>
    </location>
</feature>
<feature type="transmembrane region" description="Helical" evidence="7">
    <location>
        <begin position="65"/>
        <end position="82"/>
    </location>
</feature>
<dbReference type="RefSeq" id="WP_012399285.1">
    <property type="nucleotide sequence ID" value="NC_010617.1"/>
</dbReference>
<feature type="transmembrane region" description="Helical" evidence="7">
    <location>
        <begin position="179"/>
        <end position="201"/>
    </location>
</feature>
<feature type="transmembrane region" description="Helical" evidence="7">
    <location>
        <begin position="334"/>
        <end position="352"/>
    </location>
</feature>
<dbReference type="InterPro" id="IPR036259">
    <property type="entry name" value="MFS_trans_sf"/>
</dbReference>
<reference evidence="9 10" key="1">
    <citation type="journal article" date="2008" name="J. Bacteriol.">
        <title>Complete genome sequence of the soil actinomycete Kocuria rhizophila.</title>
        <authorList>
            <person name="Takarada H."/>
            <person name="Sekine M."/>
            <person name="Kosugi H."/>
            <person name="Matsuo Y."/>
            <person name="Fujisawa T."/>
            <person name="Omata S."/>
            <person name="Kishi E."/>
            <person name="Shimizu A."/>
            <person name="Tsukatani N."/>
            <person name="Tanikawa S."/>
            <person name="Fujita N."/>
            <person name="Harayama S."/>
        </authorList>
    </citation>
    <scope>NUCLEOTIDE SEQUENCE [LARGE SCALE GENOMIC DNA]</scope>
    <source>
        <strain evidence="10">ATCC 9341 / DSM 348 / NBRC 103217 / DC2201</strain>
    </source>
</reference>
<proteinExistence type="predicted"/>
<dbReference type="PRINTS" id="PR01036">
    <property type="entry name" value="TCRTETB"/>
</dbReference>
<evidence type="ECO:0000256" key="5">
    <source>
        <dbReference type="ARBA" id="ARBA00022989"/>
    </source>
</evidence>
<evidence type="ECO:0000313" key="10">
    <source>
        <dbReference type="Proteomes" id="UP000008838"/>
    </source>
</evidence>
<accession>B2GIE2</accession>
<keyword evidence="4 7" id="KW-0812">Transmembrane</keyword>
<evidence type="ECO:0000259" key="8">
    <source>
        <dbReference type="PROSITE" id="PS50850"/>
    </source>
</evidence>
<dbReference type="STRING" id="378753.KRH_22170"/>
<dbReference type="eggNOG" id="COG0477">
    <property type="taxonomic scope" value="Bacteria"/>
</dbReference>
<dbReference type="SUPFAM" id="SSF103473">
    <property type="entry name" value="MFS general substrate transporter"/>
    <property type="match status" value="2"/>
</dbReference>
<feature type="transmembrane region" description="Helical" evidence="7">
    <location>
        <begin position="213"/>
        <end position="233"/>
    </location>
</feature>
<keyword evidence="3" id="KW-1003">Cell membrane</keyword>
<dbReference type="PROSITE" id="PS50850">
    <property type="entry name" value="MFS"/>
    <property type="match status" value="1"/>
</dbReference>
<feature type="domain" description="Major facilitator superfamily (MFS) profile" evidence="8">
    <location>
        <begin position="27"/>
        <end position="548"/>
    </location>
</feature>
<name>B2GIE2_KOCRD</name>
<feature type="transmembrane region" description="Helical" evidence="7">
    <location>
        <begin position="364"/>
        <end position="387"/>
    </location>
</feature>
<feature type="transmembrane region" description="Helical" evidence="7">
    <location>
        <begin position="152"/>
        <end position="173"/>
    </location>
</feature>
<dbReference type="PROSITE" id="PS00216">
    <property type="entry name" value="SUGAR_TRANSPORT_1"/>
    <property type="match status" value="1"/>
</dbReference>
<dbReference type="PANTHER" id="PTHR42718:SF46">
    <property type="entry name" value="BLR6921 PROTEIN"/>
    <property type="match status" value="1"/>
</dbReference>
<sequence>MASTPATDTHPSGVATADAPSRRDWVALGALAAGLGMIVLDGTIVGVALPAIIQDLGLNLTDAQWVNSLYAVLLAALLLSTGKLADRWGRKTMFMVGLVVFAGGSLLAALSGTAGALIASRAVQALGAAFIMPSTLSTVNALFRGKYRGPAFGVWGAVMSGAAAIGPLVGGALTHWASWHWIFLVNLPLAAIIAVVGWSSITNTRSDVRERGADVDGAMLSAIAFGALVFAIIEGPAIGWLTPTADFSIFGWVWPATAPVSIVAIALVVGLVALALFGVWERHRAKVRRSALLDLGLFQVRTFSWGNLAAAMVAVGEFAIIFVLPLYLTNVLGLNIMQSGLVLAAMAIGAFISGASARHLAAKFGAPGTVLIGLGLEVVGVVVLALVMGPGTAAWLVALPLVVYGVGLGLASAQLTGTVLRDVPVASSGQASATQSTVRQVGSALGTAFAGAALSVSMSLTLPAALDATGLDAAQADQLAEATRQSAGGMIPQLQAQAEQHPLGPETQHVIDALSTGFTHATQWALVIATGFILLGFLGALQVRRAARRDDTPAA</sequence>
<dbReference type="CDD" id="cd17321">
    <property type="entry name" value="MFS_MMR_MDR_like"/>
    <property type="match status" value="1"/>
</dbReference>
<dbReference type="Pfam" id="PF07690">
    <property type="entry name" value="MFS_1"/>
    <property type="match status" value="2"/>
</dbReference>
<dbReference type="InterPro" id="IPR011701">
    <property type="entry name" value="MFS"/>
</dbReference>
<feature type="transmembrane region" description="Helical" evidence="7">
    <location>
        <begin position="253"/>
        <end position="280"/>
    </location>
</feature>
<gene>
    <name evidence="9" type="ordered locus">KRH_22170</name>
</gene>
<evidence type="ECO:0000256" key="4">
    <source>
        <dbReference type="ARBA" id="ARBA00022692"/>
    </source>
</evidence>
<dbReference type="HOGENOM" id="CLU_000960_28_2_11"/>
<dbReference type="Proteomes" id="UP000008838">
    <property type="component" value="Chromosome"/>
</dbReference>
<evidence type="ECO:0000256" key="2">
    <source>
        <dbReference type="ARBA" id="ARBA00022448"/>
    </source>
</evidence>
<dbReference type="Gene3D" id="1.20.1250.20">
    <property type="entry name" value="MFS general substrate transporter like domains"/>
    <property type="match status" value="1"/>
</dbReference>
<evidence type="ECO:0000256" key="6">
    <source>
        <dbReference type="ARBA" id="ARBA00023136"/>
    </source>
</evidence>
<protein>
    <submittedName>
        <fullName evidence="9">Drug resistance efflux protein</fullName>
    </submittedName>
</protein>
<dbReference type="AlphaFoldDB" id="B2GIE2"/>
<keyword evidence="10" id="KW-1185">Reference proteome</keyword>
<evidence type="ECO:0000256" key="1">
    <source>
        <dbReference type="ARBA" id="ARBA00004651"/>
    </source>
</evidence>
<dbReference type="InterPro" id="IPR020846">
    <property type="entry name" value="MFS_dom"/>
</dbReference>
<evidence type="ECO:0000313" key="9">
    <source>
        <dbReference type="EMBL" id="BAG30564.1"/>
    </source>
</evidence>
<feature type="transmembrane region" description="Helical" evidence="7">
    <location>
        <begin position="441"/>
        <end position="462"/>
    </location>
</feature>
<dbReference type="KEGG" id="krh:KRH_22170"/>